<dbReference type="AlphaFoldDB" id="A0AAV5FY67"/>
<name>A0AAV5FY67_ELECO</name>
<keyword evidence="3" id="KW-0722">Serine protease inhibitor</keyword>
<dbReference type="Gene3D" id="3.30.10.10">
    <property type="entry name" value="Trypsin Inhibitor V, subunit A"/>
    <property type="match status" value="2"/>
</dbReference>
<reference evidence="5" key="1">
    <citation type="journal article" date="2018" name="DNA Res.">
        <title>Multiple hybrid de novo genome assembly of finger millet, an orphan allotetraploid crop.</title>
        <authorList>
            <person name="Hatakeyama M."/>
            <person name="Aluri S."/>
            <person name="Balachadran M.T."/>
            <person name="Sivarajan S.R."/>
            <person name="Patrignani A."/>
            <person name="Gruter S."/>
            <person name="Poveda L."/>
            <person name="Shimizu-Inatsugi R."/>
            <person name="Baeten J."/>
            <person name="Francoijs K.J."/>
            <person name="Nataraja K.N."/>
            <person name="Reddy Y.A.N."/>
            <person name="Phadnis S."/>
            <person name="Ravikumar R.L."/>
            <person name="Schlapbach R."/>
            <person name="Sreeman S.M."/>
            <person name="Shimizu K.K."/>
        </authorList>
    </citation>
    <scope>NUCLEOTIDE SEQUENCE</scope>
</reference>
<dbReference type="PROSITE" id="PS00285">
    <property type="entry name" value="POTATO_INHIBITOR"/>
    <property type="match status" value="2"/>
</dbReference>
<feature type="region of interest" description="Disordered" evidence="4">
    <location>
        <begin position="1"/>
        <end position="45"/>
    </location>
</feature>
<proteinExistence type="inferred from homology"/>
<dbReference type="PANTHER" id="PTHR33091:SF53">
    <property type="entry name" value="OS08G0441300 PROTEIN"/>
    <property type="match status" value="1"/>
</dbReference>
<comment type="similarity">
    <text evidence="1">Belongs to the protease inhibitor I13 (potato type I serine protease inhibitor) family.</text>
</comment>
<keyword evidence="2" id="KW-0646">Protease inhibitor</keyword>
<dbReference type="Pfam" id="PF00280">
    <property type="entry name" value="potato_inhibit"/>
    <property type="match status" value="2"/>
</dbReference>
<keyword evidence="6" id="KW-1185">Reference proteome</keyword>
<feature type="compositionally biased region" description="Polar residues" evidence="4">
    <location>
        <begin position="1"/>
        <end position="10"/>
    </location>
</feature>
<dbReference type="GO" id="GO:0009611">
    <property type="term" value="P:response to wounding"/>
    <property type="evidence" value="ECO:0007669"/>
    <property type="project" value="InterPro"/>
</dbReference>
<evidence type="ECO:0000313" key="5">
    <source>
        <dbReference type="EMBL" id="GJN39667.1"/>
    </source>
</evidence>
<dbReference type="InterPro" id="IPR000864">
    <property type="entry name" value="Prot_inh_pot1"/>
</dbReference>
<reference evidence="5" key="2">
    <citation type="submission" date="2021-12" db="EMBL/GenBank/DDBJ databases">
        <title>Resequencing data analysis of finger millet.</title>
        <authorList>
            <person name="Hatakeyama M."/>
            <person name="Aluri S."/>
            <person name="Balachadran M.T."/>
            <person name="Sivarajan S.R."/>
            <person name="Poveda L."/>
            <person name="Shimizu-Inatsugi R."/>
            <person name="Schlapbach R."/>
            <person name="Sreeman S.M."/>
            <person name="Shimizu K.K."/>
        </authorList>
    </citation>
    <scope>NUCLEOTIDE SEQUENCE</scope>
</reference>
<accession>A0AAV5FY67</accession>
<comment type="caution">
    <text evidence="5">The sequence shown here is derived from an EMBL/GenBank/DDBJ whole genome shotgun (WGS) entry which is preliminary data.</text>
</comment>
<evidence type="ECO:0000313" key="6">
    <source>
        <dbReference type="Proteomes" id="UP001054889"/>
    </source>
</evidence>
<dbReference type="PANTHER" id="PTHR33091">
    <property type="entry name" value="PROTEIN, PUTATIVE, EXPRESSED-RELATED"/>
    <property type="match status" value="1"/>
</dbReference>
<evidence type="ECO:0000256" key="3">
    <source>
        <dbReference type="ARBA" id="ARBA00022900"/>
    </source>
</evidence>
<evidence type="ECO:0000256" key="2">
    <source>
        <dbReference type="ARBA" id="ARBA00022690"/>
    </source>
</evidence>
<evidence type="ECO:0000256" key="4">
    <source>
        <dbReference type="SAM" id="MobiDB-lite"/>
    </source>
</evidence>
<dbReference type="SUPFAM" id="SSF54654">
    <property type="entry name" value="CI-2 family of serine protease inhibitors"/>
    <property type="match status" value="2"/>
</dbReference>
<evidence type="ECO:0000256" key="1">
    <source>
        <dbReference type="ARBA" id="ARBA00008210"/>
    </source>
</evidence>
<dbReference type="Proteomes" id="UP001054889">
    <property type="component" value="Unassembled WGS sequence"/>
</dbReference>
<dbReference type="EMBL" id="BQKI01000098">
    <property type="protein sequence ID" value="GJN39667.1"/>
    <property type="molecule type" value="Genomic_DNA"/>
</dbReference>
<dbReference type="PRINTS" id="PR00292">
    <property type="entry name" value="POTATOINHBTR"/>
</dbReference>
<gene>
    <name evidence="5" type="primary">gb28800</name>
    <name evidence="5" type="ORF">PR202_gb28800</name>
</gene>
<feature type="compositionally biased region" description="Gly residues" evidence="4">
    <location>
        <begin position="98"/>
        <end position="114"/>
    </location>
</feature>
<protein>
    <submittedName>
        <fullName evidence="5">Uncharacterized protein</fullName>
    </submittedName>
</protein>
<dbReference type="GO" id="GO:0004867">
    <property type="term" value="F:serine-type endopeptidase inhibitor activity"/>
    <property type="evidence" value="ECO:0007669"/>
    <property type="project" value="UniProtKB-KW"/>
</dbReference>
<dbReference type="InterPro" id="IPR036354">
    <property type="entry name" value="Prot_inh_pot1_sf"/>
</dbReference>
<feature type="region of interest" description="Disordered" evidence="4">
    <location>
        <begin position="98"/>
        <end position="127"/>
    </location>
</feature>
<sequence length="251" mass="26989">MDGAASSCSTKLGARGSRHRRLGSVRVRLKEEEEEEGGGGGEHGAMLQWPWRWLHEAEEESVARSCSDGGGDYGSGPERATSRQLQQPWRRLRLGAGEGMARGGERGGGGGGADSSGCSTDNSEKKTSWPEVVGMLVEEAEKIIKRDMPEANIVVLASGSPVTLDLRSDRIRIFVDTVTEPPRAELDHAGGKSSWPEVVGMSVKEAKEVILKEMPDAKIEVLTPGEGMTKDFQPNRVRILIDTVAETPVVG</sequence>
<organism evidence="5 6">
    <name type="scientific">Eleusine coracana subsp. coracana</name>
    <dbReference type="NCBI Taxonomy" id="191504"/>
    <lineage>
        <taxon>Eukaryota</taxon>
        <taxon>Viridiplantae</taxon>
        <taxon>Streptophyta</taxon>
        <taxon>Embryophyta</taxon>
        <taxon>Tracheophyta</taxon>
        <taxon>Spermatophyta</taxon>
        <taxon>Magnoliopsida</taxon>
        <taxon>Liliopsida</taxon>
        <taxon>Poales</taxon>
        <taxon>Poaceae</taxon>
        <taxon>PACMAD clade</taxon>
        <taxon>Chloridoideae</taxon>
        <taxon>Cynodonteae</taxon>
        <taxon>Eleusininae</taxon>
        <taxon>Eleusine</taxon>
    </lineage>
</organism>
<feature type="region of interest" description="Disordered" evidence="4">
    <location>
        <begin position="60"/>
        <end position="85"/>
    </location>
</feature>